<dbReference type="GO" id="GO:0008757">
    <property type="term" value="F:S-adenosylmethionine-dependent methyltransferase activity"/>
    <property type="evidence" value="ECO:0007669"/>
    <property type="project" value="InterPro"/>
</dbReference>
<evidence type="ECO:0000313" key="3">
    <source>
        <dbReference type="Proteomes" id="UP000186607"/>
    </source>
</evidence>
<comment type="caution">
    <text evidence="2">The sequence shown here is derived from an EMBL/GenBank/DDBJ whole genome shotgun (WGS) entry which is preliminary data.</text>
</comment>
<evidence type="ECO:0000259" key="1">
    <source>
        <dbReference type="Pfam" id="PF08241"/>
    </source>
</evidence>
<keyword evidence="3" id="KW-1185">Reference proteome</keyword>
<accession>A0A1U7NYT2</accession>
<dbReference type="InterPro" id="IPR029063">
    <property type="entry name" value="SAM-dependent_MTases_sf"/>
</dbReference>
<dbReference type="AlphaFoldDB" id="A0A1U7NYT2"/>
<dbReference type="Pfam" id="PF08241">
    <property type="entry name" value="Methyltransf_11"/>
    <property type="match status" value="1"/>
</dbReference>
<evidence type="ECO:0000313" key="2">
    <source>
        <dbReference type="EMBL" id="OLV18078.1"/>
    </source>
</evidence>
<sequence>MTMADVPPHAGALGQRLVAHPIAARLGRESGVPRVLYDGSTLPFPDCSFDAVLLAFVLHHCPHPVAVLREAARVSRRVLVLEDGNGEFPPNRLDRVTDALINLEFGHPHGERSRLEWLGMFAACGLGVEQEQGFTSRFGGLRGRHRLYVLNRL</sequence>
<dbReference type="Proteomes" id="UP000186607">
    <property type="component" value="Unassembled WGS sequence"/>
</dbReference>
<organism evidence="2 3">
    <name type="scientific">Deinococcus marmoris</name>
    <dbReference type="NCBI Taxonomy" id="249408"/>
    <lineage>
        <taxon>Bacteria</taxon>
        <taxon>Thermotogati</taxon>
        <taxon>Deinococcota</taxon>
        <taxon>Deinococci</taxon>
        <taxon>Deinococcales</taxon>
        <taxon>Deinococcaceae</taxon>
        <taxon>Deinococcus</taxon>
    </lineage>
</organism>
<proteinExistence type="predicted"/>
<protein>
    <recommendedName>
        <fullName evidence="1">Methyltransferase type 11 domain-containing protein</fullName>
    </recommendedName>
</protein>
<dbReference type="InterPro" id="IPR013216">
    <property type="entry name" value="Methyltransf_11"/>
</dbReference>
<dbReference type="STRING" id="249408.BOO71_0007291"/>
<feature type="domain" description="Methyltransferase type 11" evidence="1">
    <location>
        <begin position="28"/>
        <end position="76"/>
    </location>
</feature>
<dbReference type="SUPFAM" id="SSF53335">
    <property type="entry name" value="S-adenosyl-L-methionine-dependent methyltransferases"/>
    <property type="match status" value="1"/>
</dbReference>
<dbReference type="Gene3D" id="3.40.50.150">
    <property type="entry name" value="Vaccinia Virus protein VP39"/>
    <property type="match status" value="1"/>
</dbReference>
<reference evidence="2 3" key="1">
    <citation type="submission" date="2017-01" db="EMBL/GenBank/DDBJ databases">
        <title>Genome Analysis of Deinococcus marmoris KOPRI26562.</title>
        <authorList>
            <person name="Kim J.H."/>
            <person name="Oh H.-M."/>
        </authorList>
    </citation>
    <scope>NUCLEOTIDE SEQUENCE [LARGE SCALE GENOMIC DNA]</scope>
    <source>
        <strain evidence="2 3">KOPRI26562</strain>
    </source>
</reference>
<name>A0A1U7NYT2_9DEIO</name>
<dbReference type="EMBL" id="MSTI01000077">
    <property type="protein sequence ID" value="OLV18078.1"/>
    <property type="molecule type" value="Genomic_DNA"/>
</dbReference>
<gene>
    <name evidence="2" type="ORF">BOO71_0007291</name>
</gene>